<evidence type="ECO:0000313" key="2">
    <source>
        <dbReference type="Proteomes" id="UP001153954"/>
    </source>
</evidence>
<reference evidence="1" key="1">
    <citation type="submission" date="2022-03" db="EMBL/GenBank/DDBJ databases">
        <authorList>
            <person name="Tunstrom K."/>
        </authorList>
    </citation>
    <scope>NUCLEOTIDE SEQUENCE</scope>
</reference>
<comment type="caution">
    <text evidence="1">The sequence shown here is derived from an EMBL/GenBank/DDBJ whole genome shotgun (WGS) entry which is preliminary data.</text>
</comment>
<dbReference type="EMBL" id="CAKOGL010000001">
    <property type="protein sequence ID" value="CAH2083683.1"/>
    <property type="molecule type" value="Genomic_DNA"/>
</dbReference>
<dbReference type="AlphaFoldDB" id="A0AAU9T9L5"/>
<organism evidence="1 2">
    <name type="scientific">Euphydryas editha</name>
    <name type="common">Edith's checkerspot</name>
    <dbReference type="NCBI Taxonomy" id="104508"/>
    <lineage>
        <taxon>Eukaryota</taxon>
        <taxon>Metazoa</taxon>
        <taxon>Ecdysozoa</taxon>
        <taxon>Arthropoda</taxon>
        <taxon>Hexapoda</taxon>
        <taxon>Insecta</taxon>
        <taxon>Pterygota</taxon>
        <taxon>Neoptera</taxon>
        <taxon>Endopterygota</taxon>
        <taxon>Lepidoptera</taxon>
        <taxon>Glossata</taxon>
        <taxon>Ditrysia</taxon>
        <taxon>Papilionoidea</taxon>
        <taxon>Nymphalidae</taxon>
        <taxon>Nymphalinae</taxon>
        <taxon>Euphydryas</taxon>
    </lineage>
</organism>
<keyword evidence="2" id="KW-1185">Reference proteome</keyword>
<protein>
    <submittedName>
        <fullName evidence="1">Uncharacterized protein</fullName>
    </submittedName>
</protein>
<sequence>MVLKLEPRDINDVDEGYTSSKFASKETNIINELSWNTKIKILKGESSQPYNRRVGISMLRMPETPEVKKTMDTKTEDDSMKMKLFRLMYETVRDSDTKVKRAELIKAHYTNYTTFEFGFIVGDLLDKFNVMSDIALTMKRLYKQWKPMEHINAYEQIANKAIEINHLIDIIKVINKKGLLSNSK</sequence>
<gene>
    <name evidence="1" type="ORF">EEDITHA_LOCUS329</name>
</gene>
<proteinExistence type="predicted"/>
<accession>A0AAU9T9L5</accession>
<dbReference type="Proteomes" id="UP001153954">
    <property type="component" value="Unassembled WGS sequence"/>
</dbReference>
<evidence type="ECO:0000313" key="1">
    <source>
        <dbReference type="EMBL" id="CAH2083683.1"/>
    </source>
</evidence>
<name>A0AAU9T9L5_EUPED</name>